<accession>A0A9N8ZEX7</accession>
<dbReference type="Gene3D" id="1.10.8.60">
    <property type="match status" value="1"/>
</dbReference>
<evidence type="ECO:0000256" key="8">
    <source>
        <dbReference type="ARBA" id="ARBA00023242"/>
    </source>
</evidence>
<evidence type="ECO:0000256" key="4">
    <source>
        <dbReference type="ARBA" id="ARBA00022490"/>
    </source>
</evidence>
<dbReference type="SUPFAM" id="SSF48439">
    <property type="entry name" value="Protein prenylyltransferase"/>
    <property type="match status" value="1"/>
</dbReference>
<dbReference type="Pfam" id="PF17862">
    <property type="entry name" value="AAA_lid_3"/>
    <property type="match status" value="1"/>
</dbReference>
<dbReference type="InterPro" id="IPR050221">
    <property type="entry name" value="26S_Proteasome_ATPase"/>
</dbReference>
<feature type="compositionally biased region" description="Basic and acidic residues" evidence="11">
    <location>
        <begin position="366"/>
        <end position="383"/>
    </location>
</feature>
<name>A0A9N8ZEX7_9GLOM</name>
<dbReference type="InterPro" id="IPR003593">
    <property type="entry name" value="AAA+_ATPase"/>
</dbReference>
<evidence type="ECO:0000256" key="9">
    <source>
        <dbReference type="ARBA" id="ARBA00068880"/>
    </source>
</evidence>
<proteinExistence type="inferred from homology"/>
<evidence type="ECO:0000256" key="5">
    <source>
        <dbReference type="ARBA" id="ARBA00022741"/>
    </source>
</evidence>
<reference evidence="13" key="1">
    <citation type="submission" date="2021-06" db="EMBL/GenBank/DDBJ databases">
        <authorList>
            <person name="Kallberg Y."/>
            <person name="Tangrot J."/>
            <person name="Rosling A."/>
        </authorList>
    </citation>
    <scope>NUCLEOTIDE SEQUENCE</scope>
    <source>
        <strain evidence="13">UK204</strain>
    </source>
</reference>
<keyword evidence="7" id="KW-0647">Proteasome</keyword>
<dbReference type="AlphaFoldDB" id="A0A9N8ZEX7"/>
<organism evidence="13 14">
    <name type="scientific">Funneliformis caledonium</name>
    <dbReference type="NCBI Taxonomy" id="1117310"/>
    <lineage>
        <taxon>Eukaryota</taxon>
        <taxon>Fungi</taxon>
        <taxon>Fungi incertae sedis</taxon>
        <taxon>Mucoromycota</taxon>
        <taxon>Glomeromycotina</taxon>
        <taxon>Glomeromycetes</taxon>
        <taxon>Glomerales</taxon>
        <taxon>Glomeraceae</taxon>
        <taxon>Funneliformis</taxon>
    </lineage>
</organism>
<dbReference type="InterPro" id="IPR032501">
    <property type="entry name" value="Prot_ATP_ID_OB_2nd"/>
</dbReference>
<feature type="non-terminal residue" evidence="13">
    <location>
        <position position="691"/>
    </location>
</feature>
<dbReference type="FunFam" id="3.40.50.300:FF:000039">
    <property type="entry name" value="26S proteasome regulatory subunit 4"/>
    <property type="match status" value="1"/>
</dbReference>
<dbReference type="PANTHER" id="PTHR23073">
    <property type="entry name" value="26S PROTEASOME REGULATORY SUBUNIT"/>
    <property type="match status" value="1"/>
</dbReference>
<dbReference type="GO" id="GO:0005634">
    <property type="term" value="C:nucleus"/>
    <property type="evidence" value="ECO:0007669"/>
    <property type="project" value="UniProtKB-SubCell"/>
</dbReference>
<dbReference type="CDD" id="cd19502">
    <property type="entry name" value="RecA-like_PAN_like"/>
    <property type="match status" value="1"/>
</dbReference>
<dbReference type="EMBL" id="CAJVPQ010000520">
    <property type="protein sequence ID" value="CAG8489047.1"/>
    <property type="molecule type" value="Genomic_DNA"/>
</dbReference>
<dbReference type="GO" id="GO:0008540">
    <property type="term" value="C:proteasome regulatory particle, base subcomplex"/>
    <property type="evidence" value="ECO:0007669"/>
    <property type="project" value="UniProtKB-ARBA"/>
</dbReference>
<dbReference type="PROSITE" id="PS00674">
    <property type="entry name" value="AAA"/>
    <property type="match status" value="1"/>
</dbReference>
<dbReference type="InterPro" id="IPR003960">
    <property type="entry name" value="ATPase_AAA_CS"/>
</dbReference>
<dbReference type="InterPro" id="IPR003959">
    <property type="entry name" value="ATPase_AAA_core"/>
</dbReference>
<dbReference type="FunFam" id="1.10.8.60:FF:000007">
    <property type="entry name" value="26S proteasome regulatory subunit 4"/>
    <property type="match status" value="1"/>
</dbReference>
<comment type="subcellular location">
    <subcellularLocation>
        <location evidence="2">Cytoplasm</location>
    </subcellularLocation>
    <subcellularLocation>
        <location evidence="1">Nucleus</location>
    </subcellularLocation>
</comment>
<keyword evidence="8" id="KW-0539">Nucleus</keyword>
<evidence type="ECO:0000256" key="10">
    <source>
        <dbReference type="RuleBase" id="RU003651"/>
    </source>
</evidence>
<keyword evidence="14" id="KW-1185">Reference proteome</keyword>
<gene>
    <name evidence="13" type="ORF">FCALED_LOCUS3113</name>
</gene>
<dbReference type="InterPro" id="IPR002088">
    <property type="entry name" value="Prenyl_trans_a"/>
</dbReference>
<dbReference type="GO" id="GO:0016887">
    <property type="term" value="F:ATP hydrolysis activity"/>
    <property type="evidence" value="ECO:0007669"/>
    <property type="project" value="InterPro"/>
</dbReference>
<dbReference type="Pfam" id="PF00004">
    <property type="entry name" value="AAA"/>
    <property type="match status" value="1"/>
</dbReference>
<evidence type="ECO:0000256" key="11">
    <source>
        <dbReference type="SAM" id="MobiDB-lite"/>
    </source>
</evidence>
<dbReference type="Gene3D" id="2.40.50.140">
    <property type="entry name" value="Nucleic acid-binding proteins"/>
    <property type="match status" value="1"/>
</dbReference>
<dbReference type="Pfam" id="PF16450">
    <property type="entry name" value="Prot_ATP_ID_OB_C"/>
    <property type="match status" value="1"/>
</dbReference>
<evidence type="ECO:0000256" key="2">
    <source>
        <dbReference type="ARBA" id="ARBA00004496"/>
    </source>
</evidence>
<dbReference type="Proteomes" id="UP000789570">
    <property type="component" value="Unassembled WGS sequence"/>
</dbReference>
<evidence type="ECO:0000313" key="13">
    <source>
        <dbReference type="EMBL" id="CAG8489047.1"/>
    </source>
</evidence>
<evidence type="ECO:0000256" key="1">
    <source>
        <dbReference type="ARBA" id="ARBA00004123"/>
    </source>
</evidence>
<evidence type="ECO:0000259" key="12">
    <source>
        <dbReference type="SMART" id="SM00382"/>
    </source>
</evidence>
<dbReference type="Gene3D" id="3.40.50.300">
    <property type="entry name" value="P-loop containing nucleotide triphosphate hydrolases"/>
    <property type="match status" value="1"/>
</dbReference>
<comment type="caution">
    <text evidence="13">The sequence shown here is derived from an EMBL/GenBank/DDBJ whole genome shotgun (WGS) entry which is preliminary data.</text>
</comment>
<evidence type="ECO:0000256" key="7">
    <source>
        <dbReference type="ARBA" id="ARBA00022942"/>
    </source>
</evidence>
<dbReference type="InterPro" id="IPR012340">
    <property type="entry name" value="NA-bd_OB-fold"/>
</dbReference>
<feature type="region of interest" description="Disordered" evidence="11">
    <location>
        <begin position="293"/>
        <end position="345"/>
    </location>
</feature>
<dbReference type="PROSITE" id="PS51147">
    <property type="entry name" value="PFTA"/>
    <property type="match status" value="5"/>
</dbReference>
<dbReference type="SMART" id="SM00382">
    <property type="entry name" value="AAA"/>
    <property type="match status" value="1"/>
</dbReference>
<dbReference type="GO" id="GO:0005524">
    <property type="term" value="F:ATP binding"/>
    <property type="evidence" value="ECO:0007669"/>
    <property type="project" value="UniProtKB-KW"/>
</dbReference>
<dbReference type="SUPFAM" id="SSF52540">
    <property type="entry name" value="P-loop containing nucleoside triphosphate hydrolases"/>
    <property type="match status" value="1"/>
</dbReference>
<keyword evidence="6 10" id="KW-0067">ATP-binding</keyword>
<keyword evidence="5 10" id="KW-0547">Nucleotide-binding</keyword>
<dbReference type="GO" id="GO:0008318">
    <property type="term" value="F:protein prenyltransferase activity"/>
    <property type="evidence" value="ECO:0007669"/>
    <property type="project" value="InterPro"/>
</dbReference>
<evidence type="ECO:0000313" key="14">
    <source>
        <dbReference type="Proteomes" id="UP000789570"/>
    </source>
</evidence>
<evidence type="ECO:0000256" key="3">
    <source>
        <dbReference type="ARBA" id="ARBA00006914"/>
    </source>
</evidence>
<evidence type="ECO:0000256" key="6">
    <source>
        <dbReference type="ARBA" id="ARBA00022840"/>
    </source>
</evidence>
<dbReference type="OrthoDB" id="10255768at2759"/>
<dbReference type="Gene3D" id="1.25.40.120">
    <property type="entry name" value="Protein prenylyltransferase"/>
    <property type="match status" value="1"/>
</dbReference>
<sequence>MTLEAEVWNDITPIPQDDGPDPLAPIAYNPEYAKAMGYFRAVAQKDERSERALDLTEQIIEHNPAHYTIWRYRQQILFFLNKNLYEELDFVDEQIKYNPKNYQLWHHRQIIVEKLMDVSRELPFINNVLNDDAKNYHAWTYRQWVIKTFNLWEGELEFIDKYLDKDVRNNSAWNQRYFAIFFNPNKPTDDFLAQEINYVIEKIKLAPNNISPWNYIKGVIAKSDKDIDILEGLCKEVEEQKIISPHALGCLVDIHESRARNGSATDKAEGIKICITLAEKHDTIRKNYWEYRKGNTQSGGGLPQLGGPNDDKHKDDKDKDKKKKWEPPLPTRVGKKKKRGPDATSKLPADYLLMEEEFVQNQEQLKPQEEKAQEERTRVDDLRGSPMGVGTLEEIIDDDHAIVSSSTGPEYYVSILSFAMSVVGVLQDDTDPMVSVMKLEKAPTESYADIGGLEQQIQEIKESVELPLTHPELYEEMGIKPPKGVILYGVPGTGKTLLAKAVANQTSATFLRVVGSELIQKYLGDGPKLVRELFRVAEEHAPSIVFIDEIDAIGTKRYESNSGGEREIQRTMLELLNQLDGFDSRGDVKVVMATNRIESLDPALIRPGRIDRKIEFPLPDVKTKRRIFNIHTSRMTLAEDVDLEEFVMSKDDLSGADIKAICTESGLLALRERRMKVIAEDFRKAREKVLY</sequence>
<dbReference type="InterPro" id="IPR041569">
    <property type="entry name" value="AAA_lid_3"/>
</dbReference>
<dbReference type="GO" id="GO:0005737">
    <property type="term" value="C:cytoplasm"/>
    <property type="evidence" value="ECO:0007669"/>
    <property type="project" value="UniProtKB-SubCell"/>
</dbReference>
<keyword evidence="4" id="KW-0963">Cytoplasm</keyword>
<comment type="similarity">
    <text evidence="3 10">Belongs to the AAA ATPase family.</text>
</comment>
<feature type="compositionally biased region" description="Basic and acidic residues" evidence="11">
    <location>
        <begin position="309"/>
        <end position="326"/>
    </location>
</feature>
<feature type="region of interest" description="Disordered" evidence="11">
    <location>
        <begin position="361"/>
        <end position="386"/>
    </location>
</feature>
<dbReference type="Pfam" id="PF01239">
    <property type="entry name" value="PPTA"/>
    <property type="match status" value="4"/>
</dbReference>
<protein>
    <recommendedName>
        <fullName evidence="9">26S proteasome regulatory subunit 4 homolog</fullName>
    </recommendedName>
</protein>
<feature type="domain" description="AAA+ ATPase" evidence="12">
    <location>
        <begin position="481"/>
        <end position="620"/>
    </location>
</feature>
<dbReference type="InterPro" id="IPR027417">
    <property type="entry name" value="P-loop_NTPase"/>
</dbReference>